<accession>A0A7L6N2X1</accession>
<dbReference type="InterPro" id="IPR003797">
    <property type="entry name" value="DegV"/>
</dbReference>
<name>A0A7L6N2X1_9MOLU</name>
<evidence type="ECO:0000256" key="2">
    <source>
        <dbReference type="ARBA" id="ARBA00023121"/>
    </source>
</evidence>
<organism evidence="3 4">
    <name type="scientific">Hujiaoplasma nucleasis</name>
    <dbReference type="NCBI Taxonomy" id="2725268"/>
    <lineage>
        <taxon>Bacteria</taxon>
        <taxon>Bacillati</taxon>
        <taxon>Mycoplasmatota</taxon>
        <taxon>Mollicutes</taxon>
        <taxon>Candidatus Izemoplasmatales</taxon>
        <taxon>Hujiaoplasmataceae</taxon>
        <taxon>Hujiaoplasma</taxon>
    </lineage>
</organism>
<dbReference type="Proteomes" id="UP000512167">
    <property type="component" value="Chromosome"/>
</dbReference>
<comment type="function">
    <text evidence="1">May bind long-chain fatty acids, such as palmitate, and may play a role in lipid transport or fatty acid metabolism.</text>
</comment>
<dbReference type="PANTHER" id="PTHR33434">
    <property type="entry name" value="DEGV DOMAIN-CONTAINING PROTEIN DR_1986-RELATED"/>
    <property type="match status" value="1"/>
</dbReference>
<dbReference type="Pfam" id="PF02645">
    <property type="entry name" value="DegV"/>
    <property type="match status" value="1"/>
</dbReference>
<reference evidence="3 4" key="1">
    <citation type="submission" date="2020-04" db="EMBL/GenBank/DDBJ databases">
        <authorList>
            <person name="Zheng R.K."/>
            <person name="Sun C.M."/>
        </authorList>
    </citation>
    <scope>NUCLEOTIDE SEQUENCE [LARGE SCALE GENOMIC DNA]</scope>
    <source>
        <strain evidence="4">zrk29</strain>
    </source>
</reference>
<dbReference type="SUPFAM" id="SSF82549">
    <property type="entry name" value="DAK1/DegV-like"/>
    <property type="match status" value="1"/>
</dbReference>
<dbReference type="NCBIfam" id="TIGR00762">
    <property type="entry name" value="DegV"/>
    <property type="match status" value="1"/>
</dbReference>
<dbReference type="Gene3D" id="3.30.1180.10">
    <property type="match status" value="1"/>
</dbReference>
<evidence type="ECO:0000313" key="4">
    <source>
        <dbReference type="Proteomes" id="UP000512167"/>
    </source>
</evidence>
<protein>
    <submittedName>
        <fullName evidence="3">DegV family protein</fullName>
    </submittedName>
</protein>
<dbReference type="PANTHER" id="PTHR33434:SF3">
    <property type="entry name" value="DEGV DOMAIN-CONTAINING PROTEIN YITS"/>
    <property type="match status" value="1"/>
</dbReference>
<keyword evidence="2" id="KW-0446">Lipid-binding</keyword>
<dbReference type="GO" id="GO:0008289">
    <property type="term" value="F:lipid binding"/>
    <property type="evidence" value="ECO:0007669"/>
    <property type="project" value="UniProtKB-KW"/>
</dbReference>
<keyword evidence="4" id="KW-1185">Reference proteome</keyword>
<dbReference type="PROSITE" id="PS51482">
    <property type="entry name" value="DEGV"/>
    <property type="match status" value="1"/>
</dbReference>
<dbReference type="InterPro" id="IPR043168">
    <property type="entry name" value="DegV_C"/>
</dbReference>
<dbReference type="EMBL" id="CP051151">
    <property type="protein sequence ID" value="QLY39802.1"/>
    <property type="molecule type" value="Genomic_DNA"/>
</dbReference>
<dbReference type="InterPro" id="IPR050270">
    <property type="entry name" value="DegV_domain_contain"/>
</dbReference>
<proteinExistence type="predicted"/>
<dbReference type="AlphaFoldDB" id="A0A7L6N2X1"/>
<evidence type="ECO:0000256" key="1">
    <source>
        <dbReference type="ARBA" id="ARBA00003238"/>
    </source>
</evidence>
<dbReference type="RefSeq" id="WP_312032285.1">
    <property type="nucleotide sequence ID" value="NZ_CP051151.1"/>
</dbReference>
<dbReference type="KEGG" id="tbk:HF295_02555"/>
<gene>
    <name evidence="3" type="ORF">HF295_02555</name>
</gene>
<evidence type="ECO:0000313" key="3">
    <source>
        <dbReference type="EMBL" id="QLY39802.1"/>
    </source>
</evidence>
<dbReference type="Gene3D" id="3.40.50.10170">
    <property type="match status" value="1"/>
</dbReference>
<sequence length="283" mass="31430">MKKIAVITDSGSNLKEGFVKEHKNLFVVPLMIVVDGKEFRDQIEIKANDVYAKLDTHSVKTSLPAASDLEDTLNKIKAEGYTDLLVINISSGLSGTFNSFRLLLENEKELKVSQFDTLTLGGGQAFIVEYALELIDQNKSVGEILPLLKTLRFKDSLAFYTINTLKYLKAGGRIGKVEGTIGDLLHIKPIVTVNEEGVYVTLSKAFGLKRSLLKMKTILLDEFKDDLIDLIIHYGNNEDVAKDLADKLKPVLNIRNLDLVQLTPVLGVHTGPDMIAYVARRIK</sequence>